<gene>
    <name evidence="4" type="ORF">N8I77_002982</name>
</gene>
<sequence>MMYPVSLLGSALLTASLARANPYARSGVTKSVLPFQVINSTSTAEVISVKGGLDLPKLTPGVNDTTFDWWYFDAVSTGKNESVTLVFYNFGQTTLAVPYLDGPLLVQVTGTYENGTAFSKAIAASGNANFESSDRGIASEWIGSGGSYSFTGSSLDMINPSYTISIDDPESGISGSLKLQSISPSRYPCDLNIPGVTQEIIPDIYWSNAVPDADAIAEFTIDGEPLQFQGYGYHDKNWGVKPLEETLNTWYWGHARVGSYSLVWLDALAKDGKEHFSSWITKDGDVVSKSCEEQSIVVRPWGENSEYPPTTNLSAPSGYNIRYELGDGKAFVANFTVEAVTMSIGIYQRLIGPIVGGIEGEEQYEGRSLCEQFQY</sequence>
<dbReference type="EMBL" id="JAUJFL010000002">
    <property type="protein sequence ID" value="KAK2609485.1"/>
    <property type="molecule type" value="Genomic_DNA"/>
</dbReference>
<dbReference type="Pfam" id="PF24137">
    <property type="entry name" value="DA_N"/>
    <property type="match status" value="1"/>
</dbReference>
<dbReference type="Pfam" id="PF25581">
    <property type="entry name" value="AsqO_C"/>
    <property type="match status" value="1"/>
</dbReference>
<keyword evidence="5" id="KW-1185">Reference proteome</keyword>
<dbReference type="AlphaFoldDB" id="A0AAD9SJ10"/>
<name>A0AAD9SJ10_PHOAM</name>
<evidence type="ECO:0000256" key="1">
    <source>
        <dbReference type="SAM" id="SignalP"/>
    </source>
</evidence>
<dbReference type="InterPro" id="IPR057722">
    <property type="entry name" value="AsqO/PenF-like_C"/>
</dbReference>
<reference evidence="4" key="1">
    <citation type="submission" date="2023-06" db="EMBL/GenBank/DDBJ databases">
        <authorList>
            <person name="Noh H."/>
        </authorList>
    </citation>
    <scope>NUCLEOTIDE SEQUENCE</scope>
    <source>
        <strain evidence="4">DUCC20226</strain>
    </source>
</reference>
<dbReference type="SUPFAM" id="SSF159245">
    <property type="entry name" value="AttH-like"/>
    <property type="match status" value="1"/>
</dbReference>
<accession>A0AAD9SJ10</accession>
<feature type="domain" description="AsqO/PenF-like C-terminal" evidence="3">
    <location>
        <begin position="245"/>
        <end position="374"/>
    </location>
</feature>
<comment type="caution">
    <text evidence="4">The sequence shown here is derived from an EMBL/GenBank/DDBJ whole genome shotgun (WGS) entry which is preliminary data.</text>
</comment>
<evidence type="ECO:0000313" key="5">
    <source>
        <dbReference type="Proteomes" id="UP001265746"/>
    </source>
</evidence>
<dbReference type="Proteomes" id="UP001265746">
    <property type="component" value="Unassembled WGS sequence"/>
</dbReference>
<evidence type="ECO:0000259" key="2">
    <source>
        <dbReference type="Pfam" id="PF24137"/>
    </source>
</evidence>
<feature type="signal peptide" evidence="1">
    <location>
        <begin position="1"/>
        <end position="20"/>
    </location>
</feature>
<dbReference type="InterPro" id="IPR056402">
    <property type="entry name" value="DA_N"/>
</dbReference>
<feature type="chain" id="PRO_5042031691" description="Hydroxyneurosporene synthase" evidence="1">
    <location>
        <begin position="21"/>
        <end position="375"/>
    </location>
</feature>
<proteinExistence type="predicted"/>
<evidence type="ECO:0008006" key="6">
    <source>
        <dbReference type="Google" id="ProtNLM"/>
    </source>
</evidence>
<protein>
    <recommendedName>
        <fullName evidence="6">Hydroxyneurosporene synthase</fullName>
    </recommendedName>
</protein>
<organism evidence="4 5">
    <name type="scientific">Phomopsis amygdali</name>
    <name type="common">Fusicoccum amygdali</name>
    <dbReference type="NCBI Taxonomy" id="1214568"/>
    <lineage>
        <taxon>Eukaryota</taxon>
        <taxon>Fungi</taxon>
        <taxon>Dikarya</taxon>
        <taxon>Ascomycota</taxon>
        <taxon>Pezizomycotina</taxon>
        <taxon>Sordariomycetes</taxon>
        <taxon>Sordariomycetidae</taxon>
        <taxon>Diaporthales</taxon>
        <taxon>Diaporthaceae</taxon>
        <taxon>Diaporthe</taxon>
    </lineage>
</organism>
<evidence type="ECO:0000259" key="3">
    <source>
        <dbReference type="Pfam" id="PF25581"/>
    </source>
</evidence>
<evidence type="ECO:0000313" key="4">
    <source>
        <dbReference type="EMBL" id="KAK2609485.1"/>
    </source>
</evidence>
<keyword evidence="1" id="KW-0732">Signal</keyword>
<feature type="domain" description="Diels-Alderase N-terminal" evidence="2">
    <location>
        <begin position="45"/>
        <end position="238"/>
    </location>
</feature>